<organism evidence="1 2">
    <name type="scientific">Panicum virgatum</name>
    <name type="common">Blackwell switchgrass</name>
    <dbReference type="NCBI Taxonomy" id="38727"/>
    <lineage>
        <taxon>Eukaryota</taxon>
        <taxon>Viridiplantae</taxon>
        <taxon>Streptophyta</taxon>
        <taxon>Embryophyta</taxon>
        <taxon>Tracheophyta</taxon>
        <taxon>Spermatophyta</taxon>
        <taxon>Magnoliopsida</taxon>
        <taxon>Liliopsida</taxon>
        <taxon>Poales</taxon>
        <taxon>Poaceae</taxon>
        <taxon>PACMAD clade</taxon>
        <taxon>Panicoideae</taxon>
        <taxon>Panicodae</taxon>
        <taxon>Paniceae</taxon>
        <taxon>Panicinae</taxon>
        <taxon>Panicum</taxon>
        <taxon>Panicum sect. Hiantes</taxon>
    </lineage>
</organism>
<evidence type="ECO:0000313" key="1">
    <source>
        <dbReference type="EMBL" id="KAG2550787.1"/>
    </source>
</evidence>
<dbReference type="AlphaFoldDB" id="A0A8T0NMU7"/>
<keyword evidence="2" id="KW-1185">Reference proteome</keyword>
<proteinExistence type="predicted"/>
<name>A0A8T0NMU7_PANVG</name>
<gene>
    <name evidence="1" type="ORF">PVAP13_9KG318100</name>
</gene>
<sequence length="285" mass="30369">MAPRFIMTFTTAGTAPVPPALRVLQLLNDHRPRETVDNMALVIMHQTYHALLEILGPEAPRSGDGHVQVTRPVDPADSASPLLSVNTSAAHCCIRLSDGGGLPGGASAPDYSYAAAASPEQEAGRAQRYRLPRATFAASPGTLHLACRRVVAGAGAGRDHWTCADVRPDVSNNRGLLGVLETIRARVGAAIWLGASLLQMARGRDSGCEPSLKLVEIAEVGAALEKMRAAVNLDAVMRRRRRCQQIARPLIQEEVACRPEDVVDRAVNDDAEALAKRLSTALLVG</sequence>
<accession>A0A8T0NMU7</accession>
<evidence type="ECO:0000313" key="2">
    <source>
        <dbReference type="Proteomes" id="UP000823388"/>
    </source>
</evidence>
<reference evidence="1" key="1">
    <citation type="submission" date="2020-05" db="EMBL/GenBank/DDBJ databases">
        <title>WGS assembly of Panicum virgatum.</title>
        <authorList>
            <person name="Lovell J.T."/>
            <person name="Jenkins J."/>
            <person name="Shu S."/>
            <person name="Juenger T.E."/>
            <person name="Schmutz J."/>
        </authorList>
    </citation>
    <scope>NUCLEOTIDE SEQUENCE</scope>
    <source>
        <strain evidence="1">AP13</strain>
    </source>
</reference>
<dbReference type="Proteomes" id="UP000823388">
    <property type="component" value="Chromosome 9K"/>
</dbReference>
<protein>
    <submittedName>
        <fullName evidence="1">Uncharacterized protein</fullName>
    </submittedName>
</protein>
<comment type="caution">
    <text evidence="1">The sequence shown here is derived from an EMBL/GenBank/DDBJ whole genome shotgun (WGS) entry which is preliminary data.</text>
</comment>
<dbReference type="EMBL" id="CM029053">
    <property type="protein sequence ID" value="KAG2550787.1"/>
    <property type="molecule type" value="Genomic_DNA"/>
</dbReference>